<dbReference type="SUPFAM" id="SSF54637">
    <property type="entry name" value="Thioesterase/thiol ester dehydrase-isomerase"/>
    <property type="match status" value="1"/>
</dbReference>
<keyword evidence="4" id="KW-1185">Reference proteome</keyword>
<dbReference type="OrthoDB" id="333038at2"/>
<dbReference type="InterPro" id="IPR050563">
    <property type="entry name" value="4-hydroxybenzoyl-CoA_TE"/>
</dbReference>
<dbReference type="InterPro" id="IPR029069">
    <property type="entry name" value="HotDog_dom_sf"/>
</dbReference>
<dbReference type="STRING" id="1317125.SAMN05444128_2227"/>
<dbReference type="PANTHER" id="PTHR31793">
    <property type="entry name" value="4-HYDROXYBENZOYL-COA THIOESTERASE FAMILY MEMBER"/>
    <property type="match status" value="1"/>
</dbReference>
<evidence type="ECO:0000256" key="2">
    <source>
        <dbReference type="ARBA" id="ARBA00022801"/>
    </source>
</evidence>
<protein>
    <submittedName>
        <fullName evidence="3">Acyl-CoA thioesterase FadM</fullName>
    </submittedName>
</protein>
<evidence type="ECO:0000256" key="1">
    <source>
        <dbReference type="ARBA" id="ARBA00005953"/>
    </source>
</evidence>
<gene>
    <name evidence="3" type="ORF">SAMN05444128_2227</name>
</gene>
<dbReference type="PANTHER" id="PTHR31793:SF27">
    <property type="entry name" value="NOVEL THIOESTERASE SUPERFAMILY DOMAIN AND SAPOSIN A-TYPE DOMAIN CONTAINING PROTEIN (0610012H03RIK)"/>
    <property type="match status" value="1"/>
</dbReference>
<evidence type="ECO:0000313" key="3">
    <source>
        <dbReference type="EMBL" id="SIT90171.1"/>
    </source>
</evidence>
<comment type="similarity">
    <text evidence="1">Belongs to the 4-hydroxybenzoyl-CoA thioesterase family.</text>
</comment>
<name>A0A1R3XFK3_9BACT</name>
<keyword evidence="2" id="KW-0378">Hydrolase</keyword>
<accession>A0A1R3XFK3</accession>
<dbReference type="AlphaFoldDB" id="A0A1R3XFK3"/>
<dbReference type="Pfam" id="PF13279">
    <property type="entry name" value="4HBT_2"/>
    <property type="match status" value="1"/>
</dbReference>
<dbReference type="Proteomes" id="UP000187181">
    <property type="component" value="Unassembled WGS sequence"/>
</dbReference>
<dbReference type="GO" id="GO:0047617">
    <property type="term" value="F:fatty acyl-CoA hydrolase activity"/>
    <property type="evidence" value="ECO:0007669"/>
    <property type="project" value="TreeGrafter"/>
</dbReference>
<evidence type="ECO:0000313" key="4">
    <source>
        <dbReference type="Proteomes" id="UP000187181"/>
    </source>
</evidence>
<sequence>MPRIKVAIPDHVSFETAIPVRITDLNYGAHLGNDALLSILHEARLQLLKHFGYTELDLGGASLIMADVAIEYKGEGFYGDVLTLKLAFDDVHKYGFDITYHVLNQNGKEVARAKTGMLCFNYQERKLMALPNEVKARIETKA</sequence>
<organism evidence="3 4">
    <name type="scientific">Pontibacter indicus</name>
    <dbReference type="NCBI Taxonomy" id="1317125"/>
    <lineage>
        <taxon>Bacteria</taxon>
        <taxon>Pseudomonadati</taxon>
        <taxon>Bacteroidota</taxon>
        <taxon>Cytophagia</taxon>
        <taxon>Cytophagales</taxon>
        <taxon>Hymenobacteraceae</taxon>
        <taxon>Pontibacter</taxon>
    </lineage>
</organism>
<dbReference type="RefSeq" id="WP_076668854.1">
    <property type="nucleotide sequence ID" value="NZ_FTPP01000002.1"/>
</dbReference>
<reference evidence="4" key="1">
    <citation type="submission" date="2017-01" db="EMBL/GenBank/DDBJ databases">
        <authorList>
            <person name="Varghese N."/>
            <person name="Submissions S."/>
        </authorList>
    </citation>
    <scope>NUCLEOTIDE SEQUENCE [LARGE SCALE GENOMIC DNA]</scope>
    <source>
        <strain evidence="4">LP100</strain>
    </source>
</reference>
<proteinExistence type="inferred from homology"/>
<dbReference type="Gene3D" id="3.10.129.10">
    <property type="entry name" value="Hotdog Thioesterase"/>
    <property type="match status" value="1"/>
</dbReference>
<dbReference type="CDD" id="cd00586">
    <property type="entry name" value="4HBT"/>
    <property type="match status" value="1"/>
</dbReference>
<dbReference type="EMBL" id="FTPP01000002">
    <property type="protein sequence ID" value="SIT90171.1"/>
    <property type="molecule type" value="Genomic_DNA"/>
</dbReference>